<gene>
    <name evidence="2" type="ORF">ACFFHM_02735</name>
</gene>
<dbReference type="PROSITE" id="PS51257">
    <property type="entry name" value="PROKAR_LIPOPROTEIN"/>
    <property type="match status" value="1"/>
</dbReference>
<proteinExistence type="predicted"/>
<evidence type="ECO:0000313" key="2">
    <source>
        <dbReference type="EMBL" id="MFC0469482.1"/>
    </source>
</evidence>
<dbReference type="Proteomes" id="UP001589838">
    <property type="component" value="Unassembled WGS sequence"/>
</dbReference>
<evidence type="ECO:0000256" key="1">
    <source>
        <dbReference type="SAM" id="MobiDB-lite"/>
    </source>
</evidence>
<evidence type="ECO:0000313" key="3">
    <source>
        <dbReference type="Proteomes" id="UP001589838"/>
    </source>
</evidence>
<reference evidence="2 3" key="1">
    <citation type="submission" date="2024-09" db="EMBL/GenBank/DDBJ databases">
        <authorList>
            <person name="Sun Q."/>
            <person name="Mori K."/>
        </authorList>
    </citation>
    <scope>NUCLEOTIDE SEQUENCE [LARGE SCALE GENOMIC DNA]</scope>
    <source>
        <strain evidence="2 3">NCAIM B.02610</strain>
    </source>
</reference>
<dbReference type="EMBL" id="JBHLUX010000005">
    <property type="protein sequence ID" value="MFC0469482.1"/>
    <property type="molecule type" value="Genomic_DNA"/>
</dbReference>
<keyword evidence="3" id="KW-1185">Reference proteome</keyword>
<accession>A0ABV6K842</accession>
<comment type="caution">
    <text evidence="2">The sequence shown here is derived from an EMBL/GenBank/DDBJ whole genome shotgun (WGS) entry which is preliminary data.</text>
</comment>
<feature type="compositionally biased region" description="Basic and acidic residues" evidence="1">
    <location>
        <begin position="47"/>
        <end position="57"/>
    </location>
</feature>
<protein>
    <submittedName>
        <fullName evidence="2">Uncharacterized protein</fullName>
    </submittedName>
</protein>
<dbReference type="RefSeq" id="WP_335959324.1">
    <property type="nucleotide sequence ID" value="NZ_JAXBLX010000005.1"/>
</dbReference>
<organism evidence="2 3">
    <name type="scientific">Halalkalibacter kiskunsagensis</name>
    <dbReference type="NCBI Taxonomy" id="1548599"/>
    <lineage>
        <taxon>Bacteria</taxon>
        <taxon>Bacillati</taxon>
        <taxon>Bacillota</taxon>
        <taxon>Bacilli</taxon>
        <taxon>Bacillales</taxon>
        <taxon>Bacillaceae</taxon>
        <taxon>Halalkalibacter</taxon>
    </lineage>
</organism>
<feature type="region of interest" description="Disordered" evidence="1">
    <location>
        <begin position="27"/>
        <end position="57"/>
    </location>
</feature>
<sequence length="230" mass="26325">MMKHLFYLVVLSCLLLFGCQLENLTKPSPTDDNETVSIPDVEEEAEQGERDGEMKEGEISLTEIIHTYQPFTDYDMYHEGTGLGEGMTFLATNEPFVLAHGHQGQAVAFYRILEIVEEENKVAITHDYREESEEFESIHSQLENGISAFEILEQYKVKEPNADIEYFSSTNERDKVTLTDGQELTTLPVRVDDTIYHFAKDHGLVQIHYKSDSVIEMFGEEQIAQQNPHL</sequence>
<name>A0ABV6K842_9BACI</name>